<dbReference type="AlphaFoldDB" id="A0A319CSC5"/>
<feature type="compositionally biased region" description="Basic and acidic residues" evidence="1">
    <location>
        <begin position="69"/>
        <end position="105"/>
    </location>
</feature>
<feature type="compositionally biased region" description="Basic residues" evidence="1">
    <location>
        <begin position="22"/>
        <end position="36"/>
    </location>
</feature>
<gene>
    <name evidence="2" type="ORF">BO88DRAFT_245535</name>
</gene>
<feature type="region of interest" description="Disordered" evidence="1">
    <location>
        <begin position="68"/>
        <end position="105"/>
    </location>
</feature>
<accession>A0A319CSC5</accession>
<dbReference type="GeneID" id="37206763"/>
<name>A0A319CSC5_ASPVC</name>
<sequence>MEGKGKGKAEQRALSGEDSTVKHRKRRIKKGKGKNKIKSENTKRIMIIKKTERNKIIMKIKIKNISLKGKYDEQDPKRTQKKKETLEKSSDRVRARRSRSGEGGR</sequence>
<dbReference type="RefSeq" id="XP_025564946.1">
    <property type="nucleotide sequence ID" value="XM_025702171.1"/>
</dbReference>
<keyword evidence="3" id="KW-1185">Reference proteome</keyword>
<evidence type="ECO:0000313" key="2">
    <source>
        <dbReference type="EMBL" id="PYH71152.1"/>
    </source>
</evidence>
<proteinExistence type="predicted"/>
<dbReference type="Proteomes" id="UP000248405">
    <property type="component" value="Unassembled WGS sequence"/>
</dbReference>
<organism evidence="2 3">
    <name type="scientific">Aspergillus vadensis (strain CBS 113365 / IMI 142717 / IBT 24658)</name>
    <dbReference type="NCBI Taxonomy" id="1448311"/>
    <lineage>
        <taxon>Eukaryota</taxon>
        <taxon>Fungi</taxon>
        <taxon>Dikarya</taxon>
        <taxon>Ascomycota</taxon>
        <taxon>Pezizomycotina</taxon>
        <taxon>Eurotiomycetes</taxon>
        <taxon>Eurotiomycetidae</taxon>
        <taxon>Eurotiales</taxon>
        <taxon>Aspergillaceae</taxon>
        <taxon>Aspergillus</taxon>
        <taxon>Aspergillus subgen. Circumdati</taxon>
    </lineage>
</organism>
<feature type="region of interest" description="Disordered" evidence="1">
    <location>
        <begin position="1"/>
        <end position="42"/>
    </location>
</feature>
<evidence type="ECO:0000313" key="3">
    <source>
        <dbReference type="Proteomes" id="UP000248405"/>
    </source>
</evidence>
<reference evidence="2" key="1">
    <citation type="submission" date="2016-12" db="EMBL/GenBank/DDBJ databases">
        <title>The genomes of Aspergillus section Nigri reveals drivers in fungal speciation.</title>
        <authorList>
            <consortium name="DOE Joint Genome Institute"/>
            <person name="Vesth T.C."/>
            <person name="Nybo J."/>
            <person name="Theobald S."/>
            <person name="Brandl J."/>
            <person name="Frisvad J.C."/>
            <person name="Nielsen K.F."/>
            <person name="Lyhne E.K."/>
            <person name="Kogle M.E."/>
            <person name="Kuo A."/>
            <person name="Riley R."/>
            <person name="Clum A."/>
            <person name="Nolan M."/>
            <person name="Lipzen A."/>
            <person name="Salamov A."/>
            <person name="Henrissat B."/>
            <person name="Wiebenga A."/>
            <person name="De Vries R.P."/>
            <person name="Grigoriev I.V."/>
            <person name="Mortensen U.H."/>
            <person name="Andersen M.R."/>
            <person name="Baker S.E."/>
        </authorList>
    </citation>
    <scope>NUCLEOTIDE SEQUENCE [LARGE SCALE GENOMIC DNA]</scope>
    <source>
        <strain evidence="2">CBS 113365</strain>
    </source>
</reference>
<evidence type="ECO:0000256" key="1">
    <source>
        <dbReference type="SAM" id="MobiDB-lite"/>
    </source>
</evidence>
<protein>
    <submittedName>
        <fullName evidence="2">Uncharacterized protein</fullName>
    </submittedName>
</protein>
<feature type="compositionally biased region" description="Basic and acidic residues" evidence="1">
    <location>
        <begin position="1"/>
        <end position="11"/>
    </location>
</feature>
<dbReference type="EMBL" id="KZ821619">
    <property type="protein sequence ID" value="PYH71152.1"/>
    <property type="molecule type" value="Genomic_DNA"/>
</dbReference>